<reference evidence="1 2" key="1">
    <citation type="journal article" date="2011" name="Science">
        <title>The ecoresponsive genome of Daphnia pulex.</title>
        <authorList>
            <person name="Colbourne J.K."/>
            <person name="Pfrender M.E."/>
            <person name="Gilbert D."/>
            <person name="Thomas W.K."/>
            <person name="Tucker A."/>
            <person name="Oakley T.H."/>
            <person name="Tokishita S."/>
            <person name="Aerts A."/>
            <person name="Arnold G.J."/>
            <person name="Basu M.K."/>
            <person name="Bauer D.J."/>
            <person name="Caceres C.E."/>
            <person name="Carmel L."/>
            <person name="Casola C."/>
            <person name="Choi J.H."/>
            <person name="Detter J.C."/>
            <person name="Dong Q."/>
            <person name="Dusheyko S."/>
            <person name="Eads B.D."/>
            <person name="Frohlich T."/>
            <person name="Geiler-Samerotte K.A."/>
            <person name="Gerlach D."/>
            <person name="Hatcher P."/>
            <person name="Jogdeo S."/>
            <person name="Krijgsveld J."/>
            <person name="Kriventseva E.V."/>
            <person name="Kultz D."/>
            <person name="Laforsch C."/>
            <person name="Lindquist E."/>
            <person name="Lopez J."/>
            <person name="Manak J.R."/>
            <person name="Muller J."/>
            <person name="Pangilinan J."/>
            <person name="Patwardhan R.P."/>
            <person name="Pitluck S."/>
            <person name="Pritham E.J."/>
            <person name="Rechtsteiner A."/>
            <person name="Rho M."/>
            <person name="Rogozin I.B."/>
            <person name="Sakarya O."/>
            <person name="Salamov A."/>
            <person name="Schaack S."/>
            <person name="Shapiro H."/>
            <person name="Shiga Y."/>
            <person name="Skalitzky C."/>
            <person name="Smith Z."/>
            <person name="Souvorov A."/>
            <person name="Sung W."/>
            <person name="Tang Z."/>
            <person name="Tsuchiya D."/>
            <person name="Tu H."/>
            <person name="Vos H."/>
            <person name="Wang M."/>
            <person name="Wolf Y.I."/>
            <person name="Yamagata H."/>
            <person name="Yamada T."/>
            <person name="Ye Y."/>
            <person name="Shaw J.R."/>
            <person name="Andrews J."/>
            <person name="Crease T.J."/>
            <person name="Tang H."/>
            <person name="Lucas S.M."/>
            <person name="Robertson H.M."/>
            <person name="Bork P."/>
            <person name="Koonin E.V."/>
            <person name="Zdobnov E.M."/>
            <person name="Grigoriev I.V."/>
            <person name="Lynch M."/>
            <person name="Boore J.L."/>
        </authorList>
    </citation>
    <scope>NUCLEOTIDE SEQUENCE [LARGE SCALE GENOMIC DNA]</scope>
</reference>
<dbReference type="KEGG" id="dpx:DAPPUDRAFT_257848"/>
<accession>E9HEB6</accession>
<dbReference type="Proteomes" id="UP000000305">
    <property type="component" value="Unassembled WGS sequence"/>
</dbReference>
<proteinExistence type="predicted"/>
<dbReference type="AlphaFoldDB" id="E9HEB6"/>
<dbReference type="EMBL" id="GL732628">
    <property type="protein sequence ID" value="EFX69904.1"/>
    <property type="molecule type" value="Genomic_DNA"/>
</dbReference>
<gene>
    <name evidence="1" type="ORF">DAPPUDRAFT_257848</name>
</gene>
<dbReference type="HOGENOM" id="CLU_1556819_0_0_1"/>
<evidence type="ECO:0000313" key="1">
    <source>
        <dbReference type="EMBL" id="EFX69904.1"/>
    </source>
</evidence>
<dbReference type="InParanoid" id="E9HEB6"/>
<evidence type="ECO:0000313" key="2">
    <source>
        <dbReference type="Proteomes" id="UP000000305"/>
    </source>
</evidence>
<keyword evidence="2" id="KW-1185">Reference proteome</keyword>
<protein>
    <submittedName>
        <fullName evidence="1">Uncharacterized protein</fullName>
    </submittedName>
</protein>
<organism evidence="1 2">
    <name type="scientific">Daphnia pulex</name>
    <name type="common">Water flea</name>
    <dbReference type="NCBI Taxonomy" id="6669"/>
    <lineage>
        <taxon>Eukaryota</taxon>
        <taxon>Metazoa</taxon>
        <taxon>Ecdysozoa</taxon>
        <taxon>Arthropoda</taxon>
        <taxon>Crustacea</taxon>
        <taxon>Branchiopoda</taxon>
        <taxon>Diplostraca</taxon>
        <taxon>Cladocera</taxon>
        <taxon>Anomopoda</taxon>
        <taxon>Daphniidae</taxon>
        <taxon>Daphnia</taxon>
    </lineage>
</organism>
<sequence>MEDLHQSLLTLSAEPLRPWDNDGTVCGNTSVLLLLGPYMCCEGVMERINEVAEAQKPMAARREGSSRVPFPLGCVICGGGGGGGGGATAISSRTRAGQHWAFKIYLHRKSEASSSSSRGTRRPFPSQSPANTAVQVYIPYRWLELQISADICCLLAGCHHTYIPCVFPQVEL</sequence>
<name>E9HEB6_DAPPU</name>